<protein>
    <recommendedName>
        <fullName evidence="2">RAMA domain-containing protein</fullName>
    </recommendedName>
</protein>
<reference evidence="3" key="1">
    <citation type="submission" date="2014-12" db="EMBL/GenBank/DDBJ databases">
        <title>Insight into the proteome of Arion vulgaris.</title>
        <authorList>
            <person name="Aradska J."/>
            <person name="Bulat T."/>
            <person name="Smidak R."/>
            <person name="Sarate P."/>
            <person name="Gangsoo J."/>
            <person name="Sialana F."/>
            <person name="Bilban M."/>
            <person name="Lubec G."/>
        </authorList>
    </citation>
    <scope>NUCLEOTIDE SEQUENCE</scope>
    <source>
        <tissue evidence="3">Skin</tissue>
    </source>
</reference>
<evidence type="ECO:0000256" key="1">
    <source>
        <dbReference type="SAM" id="MobiDB-lite"/>
    </source>
</evidence>
<feature type="non-terminal residue" evidence="3">
    <location>
        <position position="222"/>
    </location>
</feature>
<dbReference type="InterPro" id="IPR040843">
    <property type="entry name" value="RAMA"/>
</dbReference>
<dbReference type="Pfam" id="PF18755">
    <property type="entry name" value="RAMA"/>
    <property type="match status" value="1"/>
</dbReference>
<evidence type="ECO:0000313" key="3">
    <source>
        <dbReference type="EMBL" id="CEK72243.1"/>
    </source>
</evidence>
<feature type="non-terminal residue" evidence="3">
    <location>
        <position position="1"/>
    </location>
</feature>
<feature type="domain" description="RAMA" evidence="2">
    <location>
        <begin position="75"/>
        <end position="184"/>
    </location>
</feature>
<evidence type="ECO:0000259" key="2">
    <source>
        <dbReference type="Pfam" id="PF18755"/>
    </source>
</evidence>
<dbReference type="AlphaFoldDB" id="A0A0B6ZUG9"/>
<proteinExistence type="predicted"/>
<feature type="compositionally biased region" description="Acidic residues" evidence="1">
    <location>
        <begin position="56"/>
        <end position="78"/>
    </location>
</feature>
<organism evidence="3">
    <name type="scientific">Arion vulgaris</name>
    <dbReference type="NCBI Taxonomy" id="1028688"/>
    <lineage>
        <taxon>Eukaryota</taxon>
        <taxon>Metazoa</taxon>
        <taxon>Spiralia</taxon>
        <taxon>Lophotrochozoa</taxon>
        <taxon>Mollusca</taxon>
        <taxon>Gastropoda</taxon>
        <taxon>Heterobranchia</taxon>
        <taxon>Euthyneura</taxon>
        <taxon>Panpulmonata</taxon>
        <taxon>Eupulmonata</taxon>
        <taxon>Stylommatophora</taxon>
        <taxon>Helicina</taxon>
        <taxon>Arionoidea</taxon>
        <taxon>Arionidae</taxon>
        <taxon>Arion</taxon>
    </lineage>
</organism>
<dbReference type="EMBL" id="HACG01025378">
    <property type="protein sequence ID" value="CEK72243.1"/>
    <property type="molecule type" value="Transcribed_RNA"/>
</dbReference>
<name>A0A0B6ZUG9_9EUPU</name>
<accession>A0A0B6ZUG9</accession>
<gene>
    <name evidence="3" type="primary">ORF81612</name>
</gene>
<sequence length="222" mass="24932">RNNNKEKRYFYRQELIIKILYELASVLSQTTAGLVLVKCHFVVMASPKEDLSEVMKDEEDEECEDEGVEEGSGEEDEESLQKAKQAITCRSVTLNTLMDDGILCHGKGVLSIDYLGQRFEADLLESGKIRWHGSQEEFGTPSAWALYCKRLVNPVKRSGCGWASVKYKNRKLDLWKSIWARKHRTVNPFKSPHQTGTASTTASTSSMSPIPAITSISYTTSS</sequence>
<feature type="region of interest" description="Disordered" evidence="1">
    <location>
        <begin position="52"/>
        <end position="80"/>
    </location>
</feature>